<reference evidence="2 3" key="1">
    <citation type="submission" date="2019-02" db="EMBL/GenBank/DDBJ databases">
        <title>Deep-cultivation of Planctomycetes and their phenomic and genomic characterization uncovers novel biology.</title>
        <authorList>
            <person name="Wiegand S."/>
            <person name="Jogler M."/>
            <person name="Boedeker C."/>
            <person name="Pinto D."/>
            <person name="Vollmers J."/>
            <person name="Rivas-Marin E."/>
            <person name="Kohn T."/>
            <person name="Peeters S.H."/>
            <person name="Heuer A."/>
            <person name="Rast P."/>
            <person name="Oberbeckmann S."/>
            <person name="Bunk B."/>
            <person name="Jeske O."/>
            <person name="Meyerdierks A."/>
            <person name="Storesund J.E."/>
            <person name="Kallscheuer N."/>
            <person name="Luecker S."/>
            <person name="Lage O.M."/>
            <person name="Pohl T."/>
            <person name="Merkel B.J."/>
            <person name="Hornburger P."/>
            <person name="Mueller R.-W."/>
            <person name="Bruemmer F."/>
            <person name="Labrenz M."/>
            <person name="Spormann A.M."/>
            <person name="Op den Camp H."/>
            <person name="Overmann J."/>
            <person name="Amann R."/>
            <person name="Jetten M.S.M."/>
            <person name="Mascher T."/>
            <person name="Medema M.H."/>
            <person name="Devos D.P."/>
            <person name="Kaster A.-K."/>
            <person name="Ovreas L."/>
            <person name="Rohde M."/>
            <person name="Galperin M.Y."/>
            <person name="Jogler C."/>
        </authorList>
    </citation>
    <scope>NUCLEOTIDE SEQUENCE [LARGE SCALE GENOMIC DNA]</scope>
    <source>
        <strain evidence="2 3">TBK1r</strain>
    </source>
</reference>
<keyword evidence="1" id="KW-0472">Membrane</keyword>
<evidence type="ECO:0000313" key="2">
    <source>
        <dbReference type="EMBL" id="QDV87757.1"/>
    </source>
</evidence>
<keyword evidence="1" id="KW-0812">Transmembrane</keyword>
<keyword evidence="1" id="KW-1133">Transmembrane helix</keyword>
<gene>
    <name evidence="2" type="ORF">TBK1r_67890</name>
</gene>
<dbReference type="Proteomes" id="UP000318081">
    <property type="component" value="Chromosome"/>
</dbReference>
<name>A0ABX5Y0E6_9BACT</name>
<accession>A0ABX5Y0E6</accession>
<evidence type="ECO:0000256" key="1">
    <source>
        <dbReference type="SAM" id="Phobius"/>
    </source>
</evidence>
<proteinExistence type="predicted"/>
<organism evidence="2 3">
    <name type="scientific">Stieleria magnilauensis</name>
    <dbReference type="NCBI Taxonomy" id="2527963"/>
    <lineage>
        <taxon>Bacteria</taxon>
        <taxon>Pseudomonadati</taxon>
        <taxon>Planctomycetota</taxon>
        <taxon>Planctomycetia</taxon>
        <taxon>Pirellulales</taxon>
        <taxon>Pirellulaceae</taxon>
        <taxon>Stieleria</taxon>
    </lineage>
</organism>
<keyword evidence="3" id="KW-1185">Reference proteome</keyword>
<sequence>MLGGLGGALCFAFFTTLLLLVNGTATLVLFGALVDSDPSWADRKGVMQFGLFALPLAMLVAEWLVWDFLCGLLRRGTADDDRRSGMAD</sequence>
<protein>
    <submittedName>
        <fullName evidence="2">Uncharacterized protein</fullName>
    </submittedName>
</protein>
<dbReference type="EMBL" id="CP036432">
    <property type="protein sequence ID" value="QDV87757.1"/>
    <property type="molecule type" value="Genomic_DNA"/>
</dbReference>
<evidence type="ECO:0000313" key="3">
    <source>
        <dbReference type="Proteomes" id="UP000318081"/>
    </source>
</evidence>
<feature type="transmembrane region" description="Helical" evidence="1">
    <location>
        <begin position="46"/>
        <end position="66"/>
    </location>
</feature>